<organism evidence="3 4">
    <name type="scientific">Deinococcus ruber</name>
    <dbReference type="NCBI Taxonomy" id="1848197"/>
    <lineage>
        <taxon>Bacteria</taxon>
        <taxon>Thermotogati</taxon>
        <taxon>Deinococcota</taxon>
        <taxon>Deinococci</taxon>
        <taxon>Deinococcales</taxon>
        <taxon>Deinococcaceae</taxon>
        <taxon>Deinococcus</taxon>
    </lineage>
</organism>
<evidence type="ECO:0000313" key="4">
    <source>
        <dbReference type="Proteomes" id="UP000603865"/>
    </source>
</evidence>
<evidence type="ECO:0008006" key="5">
    <source>
        <dbReference type="Google" id="ProtNLM"/>
    </source>
</evidence>
<evidence type="ECO:0000313" key="3">
    <source>
        <dbReference type="EMBL" id="GGR09671.1"/>
    </source>
</evidence>
<dbReference type="RefSeq" id="WP_189090481.1">
    <property type="nucleotide sequence ID" value="NZ_BMQL01000011.1"/>
</dbReference>
<dbReference type="InterPro" id="IPR000424">
    <property type="entry name" value="Primosome_PriB/ssb"/>
</dbReference>
<evidence type="ECO:0000256" key="1">
    <source>
        <dbReference type="ARBA" id="ARBA00023125"/>
    </source>
</evidence>
<gene>
    <name evidence="3" type="ORF">GCM10008957_23020</name>
</gene>
<protein>
    <recommendedName>
        <fullName evidence="5">Single-stranded DNA-binding protein</fullName>
    </recommendedName>
</protein>
<dbReference type="EMBL" id="BMQL01000011">
    <property type="protein sequence ID" value="GGR09671.1"/>
    <property type="molecule type" value="Genomic_DNA"/>
</dbReference>
<dbReference type="Pfam" id="PF00436">
    <property type="entry name" value="SSB"/>
    <property type="match status" value="1"/>
</dbReference>
<dbReference type="PROSITE" id="PS50935">
    <property type="entry name" value="SSB"/>
    <property type="match status" value="1"/>
</dbReference>
<keyword evidence="1 2" id="KW-0238">DNA-binding</keyword>
<dbReference type="GO" id="GO:0003697">
    <property type="term" value="F:single-stranded DNA binding"/>
    <property type="evidence" value="ECO:0007669"/>
    <property type="project" value="InterPro"/>
</dbReference>
<dbReference type="Proteomes" id="UP000603865">
    <property type="component" value="Unassembled WGS sequence"/>
</dbReference>
<reference evidence="3" key="2">
    <citation type="submission" date="2020-09" db="EMBL/GenBank/DDBJ databases">
        <authorList>
            <person name="Sun Q."/>
            <person name="Ohkuma M."/>
        </authorList>
    </citation>
    <scope>NUCLEOTIDE SEQUENCE</scope>
    <source>
        <strain evidence="3">JCM 31311</strain>
    </source>
</reference>
<keyword evidence="4" id="KW-1185">Reference proteome</keyword>
<reference evidence="3" key="1">
    <citation type="journal article" date="2014" name="Int. J. Syst. Evol. Microbiol.">
        <title>Complete genome sequence of Corynebacterium casei LMG S-19264T (=DSM 44701T), isolated from a smear-ripened cheese.</title>
        <authorList>
            <consortium name="US DOE Joint Genome Institute (JGI-PGF)"/>
            <person name="Walter F."/>
            <person name="Albersmeier A."/>
            <person name="Kalinowski J."/>
            <person name="Ruckert C."/>
        </authorList>
    </citation>
    <scope>NUCLEOTIDE SEQUENCE</scope>
    <source>
        <strain evidence="3">JCM 31311</strain>
    </source>
</reference>
<dbReference type="SUPFAM" id="SSF50249">
    <property type="entry name" value="Nucleic acid-binding proteins"/>
    <property type="match status" value="1"/>
</dbReference>
<dbReference type="Gene3D" id="2.40.50.140">
    <property type="entry name" value="Nucleic acid-binding proteins"/>
    <property type="match status" value="1"/>
</dbReference>
<sequence>MRGSISGHVARIQVQSDRNLTVVSLTGLTGNGQDDEHPFIQNIRFEGPRQKLLEGLAVGDCAFVEVLFTYAQWKTDAGEERSQNFMFGQTLYRTAPEQVIQKDGYVCPLHCVNEIRLRVRLVKDPSFKVQRGKRLCEARVACSDQGESHFYNLTAWHDLADALAKGQKGDTLMVTVKARKEKWTDLKGEHWRDHIEVRSLCRSPKSLQQGRLAQAGD</sequence>
<comment type="caution">
    <text evidence="3">The sequence shown here is derived from an EMBL/GenBank/DDBJ whole genome shotgun (WGS) entry which is preliminary data.</text>
</comment>
<dbReference type="AlphaFoldDB" id="A0A918C6V5"/>
<name>A0A918C6V5_9DEIO</name>
<proteinExistence type="predicted"/>
<evidence type="ECO:0000256" key="2">
    <source>
        <dbReference type="PROSITE-ProRule" id="PRU00252"/>
    </source>
</evidence>
<dbReference type="InterPro" id="IPR012340">
    <property type="entry name" value="NA-bd_OB-fold"/>
</dbReference>
<accession>A0A918C6V5</accession>